<keyword evidence="3" id="KW-1185">Reference proteome</keyword>
<feature type="region of interest" description="Disordered" evidence="1">
    <location>
        <begin position="1"/>
        <end position="24"/>
    </location>
</feature>
<evidence type="ECO:0000313" key="3">
    <source>
        <dbReference type="Proteomes" id="UP000299102"/>
    </source>
</evidence>
<dbReference type="EMBL" id="BGZK01000447">
    <property type="protein sequence ID" value="GBP44109.1"/>
    <property type="molecule type" value="Genomic_DNA"/>
</dbReference>
<dbReference type="OrthoDB" id="6429491at2759"/>
<dbReference type="AlphaFoldDB" id="A0A4C1W0S3"/>
<evidence type="ECO:0000313" key="2">
    <source>
        <dbReference type="EMBL" id="GBP44109.1"/>
    </source>
</evidence>
<proteinExistence type="predicted"/>
<organism evidence="2 3">
    <name type="scientific">Eumeta variegata</name>
    <name type="common">Bagworm moth</name>
    <name type="synonym">Eumeta japonica</name>
    <dbReference type="NCBI Taxonomy" id="151549"/>
    <lineage>
        <taxon>Eukaryota</taxon>
        <taxon>Metazoa</taxon>
        <taxon>Ecdysozoa</taxon>
        <taxon>Arthropoda</taxon>
        <taxon>Hexapoda</taxon>
        <taxon>Insecta</taxon>
        <taxon>Pterygota</taxon>
        <taxon>Neoptera</taxon>
        <taxon>Endopterygota</taxon>
        <taxon>Lepidoptera</taxon>
        <taxon>Glossata</taxon>
        <taxon>Ditrysia</taxon>
        <taxon>Tineoidea</taxon>
        <taxon>Psychidae</taxon>
        <taxon>Oiketicinae</taxon>
        <taxon>Eumeta</taxon>
    </lineage>
</organism>
<gene>
    <name evidence="2" type="ORF">EVAR_81430_1</name>
</gene>
<reference evidence="2 3" key="1">
    <citation type="journal article" date="2019" name="Commun. Biol.">
        <title>The bagworm genome reveals a unique fibroin gene that provides high tensile strength.</title>
        <authorList>
            <person name="Kono N."/>
            <person name="Nakamura H."/>
            <person name="Ohtoshi R."/>
            <person name="Tomita M."/>
            <person name="Numata K."/>
            <person name="Arakawa K."/>
        </authorList>
    </citation>
    <scope>NUCLEOTIDE SEQUENCE [LARGE SCALE GENOMIC DNA]</scope>
</reference>
<sequence length="135" mass="14566">MIKRNGDNVFTAAAGPSNQSPLGRSAVSLCPGPGAVSTRIPQPRAARMAPPAPAAGLALGVYVEKWKSRYEDSERKYKASVLRAEKGKGLTRTRFILIICIIFLVRTAHVAHAPPASDVCKRPHGSISHFQARCY</sequence>
<evidence type="ECO:0000256" key="1">
    <source>
        <dbReference type="SAM" id="MobiDB-lite"/>
    </source>
</evidence>
<accession>A0A4C1W0S3</accession>
<protein>
    <submittedName>
        <fullName evidence="2">Uncharacterized protein</fullName>
    </submittedName>
</protein>
<dbReference type="Proteomes" id="UP000299102">
    <property type="component" value="Unassembled WGS sequence"/>
</dbReference>
<name>A0A4C1W0S3_EUMVA</name>
<comment type="caution">
    <text evidence="2">The sequence shown here is derived from an EMBL/GenBank/DDBJ whole genome shotgun (WGS) entry which is preliminary data.</text>
</comment>